<protein>
    <submittedName>
        <fullName evidence="2">Uncharacterized protein</fullName>
    </submittedName>
</protein>
<name>A0AAW0BLY1_9AGAR</name>
<feature type="compositionally biased region" description="Basic and acidic residues" evidence="1">
    <location>
        <begin position="42"/>
        <end position="65"/>
    </location>
</feature>
<comment type="caution">
    <text evidence="2">The sequence shown here is derived from an EMBL/GenBank/DDBJ whole genome shotgun (WGS) entry which is preliminary data.</text>
</comment>
<keyword evidence="3" id="KW-1185">Reference proteome</keyword>
<feature type="compositionally biased region" description="Acidic residues" evidence="1">
    <location>
        <begin position="66"/>
        <end position="90"/>
    </location>
</feature>
<proteinExistence type="predicted"/>
<evidence type="ECO:0000256" key="1">
    <source>
        <dbReference type="SAM" id="MobiDB-lite"/>
    </source>
</evidence>
<reference evidence="2 3" key="1">
    <citation type="submission" date="2024-01" db="EMBL/GenBank/DDBJ databases">
        <title>A draft genome for a cacao thread blight-causing isolate of Paramarasmius palmivorus.</title>
        <authorList>
            <person name="Baruah I.K."/>
            <person name="Bukari Y."/>
            <person name="Amoako-Attah I."/>
            <person name="Meinhardt L.W."/>
            <person name="Bailey B.A."/>
            <person name="Cohen S.P."/>
        </authorList>
    </citation>
    <scope>NUCLEOTIDE SEQUENCE [LARGE SCALE GENOMIC DNA]</scope>
    <source>
        <strain evidence="2 3">GH-12</strain>
    </source>
</reference>
<sequence length="180" mass="20885">MEYEGRRAFALGQAAIQRELKEKFAGLWKKAFEDRDRECAVEKERVDDVGGHGVKDRDTFARAAEEAEDEEWKEAEDFEEAEEEEDEEDLHEQTSLSEHQVDETEWSDGDEDNFTDASDFLDHDERDIGLDDTWDHKDVLEEEQDTGYDSADRHVDRDGTVGHSDDLVIAEDLQLDDPWM</sequence>
<feature type="compositionally biased region" description="Basic and acidic residues" evidence="1">
    <location>
        <begin position="120"/>
        <end position="139"/>
    </location>
</feature>
<evidence type="ECO:0000313" key="2">
    <source>
        <dbReference type="EMBL" id="KAK7028191.1"/>
    </source>
</evidence>
<organism evidence="2 3">
    <name type="scientific">Paramarasmius palmivorus</name>
    <dbReference type="NCBI Taxonomy" id="297713"/>
    <lineage>
        <taxon>Eukaryota</taxon>
        <taxon>Fungi</taxon>
        <taxon>Dikarya</taxon>
        <taxon>Basidiomycota</taxon>
        <taxon>Agaricomycotina</taxon>
        <taxon>Agaricomycetes</taxon>
        <taxon>Agaricomycetidae</taxon>
        <taxon>Agaricales</taxon>
        <taxon>Marasmiineae</taxon>
        <taxon>Marasmiaceae</taxon>
        <taxon>Paramarasmius</taxon>
    </lineage>
</organism>
<gene>
    <name evidence="2" type="ORF">VNI00_014881</name>
</gene>
<accession>A0AAW0BLY1</accession>
<dbReference type="AlphaFoldDB" id="A0AAW0BLY1"/>
<feature type="compositionally biased region" description="Acidic residues" evidence="1">
    <location>
        <begin position="103"/>
        <end position="114"/>
    </location>
</feature>
<dbReference type="Proteomes" id="UP001383192">
    <property type="component" value="Unassembled WGS sequence"/>
</dbReference>
<feature type="compositionally biased region" description="Basic and acidic residues" evidence="1">
    <location>
        <begin position="150"/>
        <end position="162"/>
    </location>
</feature>
<feature type="region of interest" description="Disordered" evidence="1">
    <location>
        <begin position="42"/>
        <end position="162"/>
    </location>
</feature>
<evidence type="ECO:0000313" key="3">
    <source>
        <dbReference type="Proteomes" id="UP001383192"/>
    </source>
</evidence>
<dbReference type="EMBL" id="JAYKXP010000089">
    <property type="protein sequence ID" value="KAK7028191.1"/>
    <property type="molecule type" value="Genomic_DNA"/>
</dbReference>